<dbReference type="InterPro" id="IPR025662">
    <property type="entry name" value="Sigma_54_int_dom_ATP-bd_1"/>
</dbReference>
<dbReference type="PANTHER" id="PTHR32071">
    <property type="entry name" value="TRANSCRIPTIONAL REGULATORY PROTEIN"/>
    <property type="match status" value="1"/>
</dbReference>
<keyword evidence="1" id="KW-0547">Nucleotide-binding</keyword>
<sequence>MTLLQKYEPELNRMTRIVSTIFDIDVAVFDLKSRLISCTDGYLKQKGKTVHAPSIEEVMAHGNVLVNKPGHMKSCIGCRFKGQCPSTIEILKSISLEDSAIGAVTFTSFSKQGHERITRDTEVYTYAVDSFSEWVTDTVLNKEQKRLFDTNARMLQCTLDLSRSAVFTVNSTGAIVQCNSLTLELFSFCDLYTRSIYHILPEPIVDKILEGHPLVDIRVRIDDSQAFVSSVPVNGREIFDGAVIYIRLEKNLQEYSLKKKLPGSNITLESIKGQSQGVRRIRKQAEKIADSLSTVLITGETGTGKGLLAKAIHSTGKRRNAPFVSVNCASIPETLFESELFGYEEGAFSGAQKGGKPGRFELAEGGTLFLDEIGEMPLHLQVKLLNVLQDYSLQRVGGVTQVPIDVRIIAATNQDIERLVQTGKFRSDLFYRLNVIPIDIPPLCTRKDDIEILAKQFLEEYSQKLNKKIDGISDEMISLLGCHDWPGNIRELQNIIEYCVNMTEDKILTTRSLPERFVTVQTKTAVPHAEVRPDLANAELATIISTLDRHGWSVKGKTSAAKELGIGIRTLYRRLKQLEAPASN</sequence>
<keyword evidence="2" id="KW-0067">ATP-binding</keyword>
<feature type="domain" description="Sigma-54 factor interaction" evidence="6">
    <location>
        <begin position="271"/>
        <end position="501"/>
    </location>
</feature>
<keyword evidence="4" id="KW-0238">DNA-binding</keyword>
<accession>A0A8D5JPQ2</accession>
<dbReference type="Proteomes" id="UP000826725">
    <property type="component" value="Chromosome"/>
</dbReference>
<dbReference type="SMART" id="SM00382">
    <property type="entry name" value="AAA"/>
    <property type="match status" value="1"/>
</dbReference>
<dbReference type="PANTHER" id="PTHR32071:SF57">
    <property type="entry name" value="C4-DICARBOXYLATE TRANSPORT TRANSCRIPTIONAL REGULATORY PROTEIN DCTD"/>
    <property type="match status" value="1"/>
</dbReference>
<dbReference type="EMBL" id="AP024086">
    <property type="protein sequence ID" value="BCL61490.1"/>
    <property type="molecule type" value="Genomic_DNA"/>
</dbReference>
<dbReference type="InterPro" id="IPR002197">
    <property type="entry name" value="HTH_Fis"/>
</dbReference>
<dbReference type="GO" id="GO:0006355">
    <property type="term" value="P:regulation of DNA-templated transcription"/>
    <property type="evidence" value="ECO:0007669"/>
    <property type="project" value="InterPro"/>
</dbReference>
<dbReference type="RefSeq" id="WP_228853938.1">
    <property type="nucleotide sequence ID" value="NZ_AP024086.1"/>
</dbReference>
<dbReference type="InterPro" id="IPR058031">
    <property type="entry name" value="AAA_lid_NorR"/>
</dbReference>
<name>A0A8D5JPQ2_9BACT</name>
<dbReference type="PROSITE" id="PS00675">
    <property type="entry name" value="SIGMA54_INTERACT_1"/>
    <property type="match status" value="1"/>
</dbReference>
<dbReference type="PROSITE" id="PS00676">
    <property type="entry name" value="SIGMA54_INTERACT_2"/>
    <property type="match status" value="1"/>
</dbReference>
<evidence type="ECO:0000256" key="4">
    <source>
        <dbReference type="ARBA" id="ARBA00023125"/>
    </source>
</evidence>
<evidence type="ECO:0000259" key="6">
    <source>
        <dbReference type="PROSITE" id="PS50045"/>
    </source>
</evidence>
<keyword evidence="8" id="KW-1185">Reference proteome</keyword>
<organism evidence="7 8">
    <name type="scientific">Desulfomarina profundi</name>
    <dbReference type="NCBI Taxonomy" id="2772557"/>
    <lineage>
        <taxon>Bacteria</taxon>
        <taxon>Pseudomonadati</taxon>
        <taxon>Thermodesulfobacteriota</taxon>
        <taxon>Desulfobulbia</taxon>
        <taxon>Desulfobulbales</taxon>
        <taxon>Desulfobulbaceae</taxon>
        <taxon>Desulfomarina</taxon>
    </lineage>
</organism>
<dbReference type="KEGG" id="dbk:DGMP_21830"/>
<evidence type="ECO:0000313" key="8">
    <source>
        <dbReference type="Proteomes" id="UP000826725"/>
    </source>
</evidence>
<reference evidence="7" key="1">
    <citation type="submission" date="2020-09" db="EMBL/GenBank/DDBJ databases">
        <title>Desulfogranum mesoprofundum gen. nov., sp. nov., a novel mesophilic, sulfate-reducing chemolithoautotroph isolated from a deep-sea hydrothermal vent chimney in the Suiyo Seamount.</title>
        <authorList>
            <person name="Hashimoto Y."/>
            <person name="Nakagawa S."/>
        </authorList>
    </citation>
    <scope>NUCLEOTIDE SEQUENCE</scope>
    <source>
        <strain evidence="7">KT2</strain>
    </source>
</reference>
<dbReference type="InterPro" id="IPR003593">
    <property type="entry name" value="AAA+_ATPase"/>
</dbReference>
<evidence type="ECO:0000256" key="2">
    <source>
        <dbReference type="ARBA" id="ARBA00022840"/>
    </source>
</evidence>
<evidence type="ECO:0000256" key="5">
    <source>
        <dbReference type="ARBA" id="ARBA00023163"/>
    </source>
</evidence>
<proteinExistence type="predicted"/>
<dbReference type="GO" id="GO:0005524">
    <property type="term" value="F:ATP binding"/>
    <property type="evidence" value="ECO:0007669"/>
    <property type="project" value="UniProtKB-KW"/>
</dbReference>
<keyword evidence="3" id="KW-0805">Transcription regulation</keyword>
<dbReference type="AlphaFoldDB" id="A0A8D5JPQ2"/>
<dbReference type="PROSITE" id="PS00688">
    <property type="entry name" value="SIGMA54_INTERACT_3"/>
    <property type="match status" value="1"/>
</dbReference>
<evidence type="ECO:0000256" key="3">
    <source>
        <dbReference type="ARBA" id="ARBA00023015"/>
    </source>
</evidence>
<dbReference type="FunFam" id="3.40.50.300:FF:000006">
    <property type="entry name" value="DNA-binding transcriptional regulator NtrC"/>
    <property type="match status" value="1"/>
</dbReference>
<dbReference type="CDD" id="cd00009">
    <property type="entry name" value="AAA"/>
    <property type="match status" value="1"/>
</dbReference>
<dbReference type="InterPro" id="IPR025943">
    <property type="entry name" value="Sigma_54_int_dom_ATP-bd_2"/>
</dbReference>
<dbReference type="PROSITE" id="PS50045">
    <property type="entry name" value="SIGMA54_INTERACT_4"/>
    <property type="match status" value="1"/>
</dbReference>
<gene>
    <name evidence="7" type="ORF">DGMP_21830</name>
</gene>
<protein>
    <submittedName>
        <fullName evidence="7">ATPase AAA</fullName>
    </submittedName>
</protein>
<dbReference type="InterPro" id="IPR002078">
    <property type="entry name" value="Sigma_54_int"/>
</dbReference>
<dbReference type="Pfam" id="PF00158">
    <property type="entry name" value="Sigma54_activat"/>
    <property type="match status" value="1"/>
</dbReference>
<dbReference type="Pfam" id="PF02954">
    <property type="entry name" value="HTH_8"/>
    <property type="match status" value="1"/>
</dbReference>
<evidence type="ECO:0000313" key="7">
    <source>
        <dbReference type="EMBL" id="BCL61490.1"/>
    </source>
</evidence>
<dbReference type="Pfam" id="PF25601">
    <property type="entry name" value="AAA_lid_14"/>
    <property type="match status" value="1"/>
</dbReference>
<dbReference type="InterPro" id="IPR025944">
    <property type="entry name" value="Sigma_54_int_dom_CS"/>
</dbReference>
<evidence type="ECO:0000256" key="1">
    <source>
        <dbReference type="ARBA" id="ARBA00022741"/>
    </source>
</evidence>
<keyword evidence="5" id="KW-0804">Transcription</keyword>
<dbReference type="GO" id="GO:0043565">
    <property type="term" value="F:sequence-specific DNA binding"/>
    <property type="evidence" value="ECO:0007669"/>
    <property type="project" value="InterPro"/>
</dbReference>